<evidence type="ECO:0000313" key="2">
    <source>
        <dbReference type="Proteomes" id="UP001596407"/>
    </source>
</evidence>
<protein>
    <submittedName>
        <fullName evidence="1">Uncharacterized protein</fullName>
    </submittedName>
</protein>
<dbReference type="EMBL" id="JBHSZH010000005">
    <property type="protein sequence ID" value="MFC7080931.1"/>
    <property type="molecule type" value="Genomic_DNA"/>
</dbReference>
<keyword evidence="2" id="KW-1185">Reference proteome</keyword>
<dbReference type="AlphaFoldDB" id="A0ABD5WQF8"/>
<accession>A0ABD5WQF8</accession>
<organism evidence="1 2">
    <name type="scientific">Halorussus caseinilyticus</name>
    <dbReference type="NCBI Taxonomy" id="3034025"/>
    <lineage>
        <taxon>Archaea</taxon>
        <taxon>Methanobacteriati</taxon>
        <taxon>Methanobacteriota</taxon>
        <taxon>Stenosarchaea group</taxon>
        <taxon>Halobacteria</taxon>
        <taxon>Halobacteriales</taxon>
        <taxon>Haladaptataceae</taxon>
        <taxon>Halorussus</taxon>
    </lineage>
</organism>
<dbReference type="Proteomes" id="UP001596407">
    <property type="component" value="Unassembled WGS sequence"/>
</dbReference>
<sequence length="61" mass="6794">MTTCKGCGRHLDAEDLVRHERGRFVVVHCPDCKCQSGDTTVTATTRRRTDSKAESVATRRS</sequence>
<reference evidence="1 2" key="1">
    <citation type="journal article" date="2019" name="Int. J. Syst. Evol. Microbiol.">
        <title>The Global Catalogue of Microorganisms (GCM) 10K type strain sequencing project: providing services to taxonomists for standard genome sequencing and annotation.</title>
        <authorList>
            <consortium name="The Broad Institute Genomics Platform"/>
            <consortium name="The Broad Institute Genome Sequencing Center for Infectious Disease"/>
            <person name="Wu L."/>
            <person name="Ma J."/>
        </authorList>
    </citation>
    <scope>NUCLEOTIDE SEQUENCE [LARGE SCALE GENOMIC DNA]</scope>
    <source>
        <strain evidence="1 2">DT72</strain>
    </source>
</reference>
<gene>
    <name evidence="1" type="ORF">ACFQJ6_13275</name>
</gene>
<evidence type="ECO:0000313" key="1">
    <source>
        <dbReference type="EMBL" id="MFC7080931.1"/>
    </source>
</evidence>
<name>A0ABD5WQF8_9EURY</name>
<proteinExistence type="predicted"/>
<comment type="caution">
    <text evidence="1">The sequence shown here is derived from an EMBL/GenBank/DDBJ whole genome shotgun (WGS) entry which is preliminary data.</text>
</comment>
<dbReference type="RefSeq" id="WP_382209893.1">
    <property type="nucleotide sequence ID" value="NZ_JBHSZH010000005.1"/>
</dbReference>